<dbReference type="SUPFAM" id="SSF53474">
    <property type="entry name" value="alpha/beta-Hydrolases"/>
    <property type="match status" value="1"/>
</dbReference>
<organism evidence="3 4">
    <name type="scientific">Carnegiea gigantea</name>
    <dbReference type="NCBI Taxonomy" id="171969"/>
    <lineage>
        <taxon>Eukaryota</taxon>
        <taxon>Viridiplantae</taxon>
        <taxon>Streptophyta</taxon>
        <taxon>Embryophyta</taxon>
        <taxon>Tracheophyta</taxon>
        <taxon>Spermatophyta</taxon>
        <taxon>Magnoliopsida</taxon>
        <taxon>eudicotyledons</taxon>
        <taxon>Gunneridae</taxon>
        <taxon>Pentapetalae</taxon>
        <taxon>Caryophyllales</taxon>
        <taxon>Cactineae</taxon>
        <taxon>Cactaceae</taxon>
        <taxon>Cactoideae</taxon>
        <taxon>Echinocereeae</taxon>
        <taxon>Carnegiea</taxon>
    </lineage>
</organism>
<comment type="caution">
    <text evidence="3">The sequence shown here is derived from an EMBL/GenBank/DDBJ whole genome shotgun (WGS) entry which is preliminary data.</text>
</comment>
<dbReference type="AlphaFoldDB" id="A0A9Q1QKA4"/>
<dbReference type="EMBL" id="JAKOGI010000091">
    <property type="protein sequence ID" value="KAJ8444721.1"/>
    <property type="molecule type" value="Genomic_DNA"/>
</dbReference>
<dbReference type="PANTHER" id="PTHR46483:SF1">
    <property type="entry name" value="PHOSPHOLIPASE A1 PLIP1, CHLOROPLASTIC"/>
    <property type="match status" value="1"/>
</dbReference>
<dbReference type="GO" id="GO:0008970">
    <property type="term" value="F:phospholipase A1 activity"/>
    <property type="evidence" value="ECO:0007669"/>
    <property type="project" value="InterPro"/>
</dbReference>
<evidence type="ECO:0000313" key="3">
    <source>
        <dbReference type="EMBL" id="KAJ8444721.1"/>
    </source>
</evidence>
<proteinExistence type="predicted"/>
<gene>
    <name evidence="3" type="ORF">Cgig2_030395</name>
</gene>
<dbReference type="CDD" id="cd00519">
    <property type="entry name" value="Lipase_3"/>
    <property type="match status" value="1"/>
</dbReference>
<dbReference type="GO" id="GO:0006629">
    <property type="term" value="P:lipid metabolic process"/>
    <property type="evidence" value="ECO:0007669"/>
    <property type="project" value="InterPro"/>
</dbReference>
<dbReference type="Proteomes" id="UP001153076">
    <property type="component" value="Unassembled WGS sequence"/>
</dbReference>
<keyword evidence="4" id="KW-1185">Reference proteome</keyword>
<sequence>MYPETCDVDQTESDHAGTFLRSTTNLKLDNQYNNHTMACSSMNITSSQIATPPRAFLGENSGLRRSSSMEELCKQATMRRSYSDNNLVCSSGCVCASSSRSSKLKPSRSYGIFPLKFSSSFLLNPIRSLLFETEQRGNETKSVDESLDDGDIEEEIQEGQKVKRANWVQRLLELRMQWKCRREIEECDDEKEDDGGDSEDGCLVDYDAKEEEQERVSFNMESFSRFLVQVPWSDAKRFAKLAFLCNKAYVIPEIKANDFQLQRYCGLNFVTSSLEKKAEAVALKAKLNKHSKLSEDSANLESNSETPGSIQEHKIRSSVAYEIAASAASHVQCCAKSECADGDIRTDCKSKRAAQMAASTMTAVVAAREKEKQDAAKELQSLHSSPCEWFICDDPCTHVRYFVTQGTESLAAWQANLFFEPATFENSLKLPLTMQDTEALVHRGIYEAAKGIYKQFLPEIQNHIKDHGHIAKFQFTGHSLGGSLSQLVHMMLIARGVVNPSMLLPVVTFGSPFVFCGGHKMLEKLGVNENQLHSVIMHRDIVPRAFSCSYPRQVAQVLKRLNGSFRSHPCLDTHFIVSFLSPSVLLFGKNHSSLGTPFSKYTKHKCNGSLSLPFVPMQKMLYSPLGKIFILQPAKRLSPSHPWLPPGCALYSLDNAQPANAAMALKAFLNTPHPLQTLSDPTAYGSEGTILRDHDSSNYAKALNGVMGQYTKMALREVRKERHLIWPLIASTSQRTWINEGNLENSTARKEIMTSV</sequence>
<dbReference type="OrthoDB" id="438440at2759"/>
<evidence type="ECO:0000259" key="2">
    <source>
        <dbReference type="Pfam" id="PF01764"/>
    </source>
</evidence>
<dbReference type="PANTHER" id="PTHR46483">
    <property type="entry name" value="PHOSPHOLIPASE A1 PLIP2, CHLOROPLASTIC"/>
    <property type="match status" value="1"/>
</dbReference>
<name>A0A9Q1QKA4_9CARY</name>
<evidence type="ECO:0000313" key="4">
    <source>
        <dbReference type="Proteomes" id="UP001153076"/>
    </source>
</evidence>
<dbReference type="Gene3D" id="3.40.50.1820">
    <property type="entry name" value="alpha/beta hydrolase"/>
    <property type="match status" value="1"/>
</dbReference>
<evidence type="ECO:0000256" key="1">
    <source>
        <dbReference type="ARBA" id="ARBA00022801"/>
    </source>
</evidence>
<protein>
    <recommendedName>
        <fullName evidence="2">Fungal lipase-type domain-containing protein</fullName>
    </recommendedName>
</protein>
<dbReference type="InterPro" id="IPR002921">
    <property type="entry name" value="Fungal_lipase-type"/>
</dbReference>
<reference evidence="3" key="1">
    <citation type="submission" date="2022-04" db="EMBL/GenBank/DDBJ databases">
        <title>Carnegiea gigantea Genome sequencing and assembly v2.</title>
        <authorList>
            <person name="Copetti D."/>
            <person name="Sanderson M.J."/>
            <person name="Burquez A."/>
            <person name="Wojciechowski M.F."/>
        </authorList>
    </citation>
    <scope>NUCLEOTIDE SEQUENCE</scope>
    <source>
        <strain evidence="3">SGP5-SGP5p</strain>
        <tissue evidence="3">Aerial part</tissue>
    </source>
</reference>
<accession>A0A9Q1QKA4</accession>
<dbReference type="Pfam" id="PF01764">
    <property type="entry name" value="Lipase_3"/>
    <property type="match status" value="1"/>
</dbReference>
<keyword evidence="1" id="KW-0378">Hydrolase</keyword>
<dbReference type="InterPro" id="IPR043367">
    <property type="entry name" value="PLIP1/2/3"/>
</dbReference>
<dbReference type="InterPro" id="IPR029058">
    <property type="entry name" value="AB_hydrolase_fold"/>
</dbReference>
<feature type="domain" description="Fungal lipase-type" evidence="2">
    <location>
        <begin position="402"/>
        <end position="548"/>
    </location>
</feature>